<keyword evidence="4" id="KW-0408">Iron</keyword>
<protein>
    <submittedName>
        <fullName evidence="7">TauD/TfdA family dioxygenase</fullName>
    </submittedName>
</protein>
<evidence type="ECO:0000256" key="5">
    <source>
        <dbReference type="SAM" id="MobiDB-lite"/>
    </source>
</evidence>
<evidence type="ECO:0000256" key="4">
    <source>
        <dbReference type="ARBA" id="ARBA00023004"/>
    </source>
</evidence>
<dbReference type="RefSeq" id="WP_205365227.1">
    <property type="nucleotide sequence ID" value="NZ_JADKYB010000050.1"/>
</dbReference>
<evidence type="ECO:0000259" key="6">
    <source>
        <dbReference type="Pfam" id="PF02668"/>
    </source>
</evidence>
<dbReference type="Proteomes" id="UP000749040">
    <property type="component" value="Unassembled WGS sequence"/>
</dbReference>
<evidence type="ECO:0000256" key="3">
    <source>
        <dbReference type="ARBA" id="ARBA00023002"/>
    </source>
</evidence>
<evidence type="ECO:0000256" key="1">
    <source>
        <dbReference type="ARBA" id="ARBA00008425"/>
    </source>
</evidence>
<dbReference type="EMBL" id="JADKYB010000050">
    <property type="protein sequence ID" value="MBM9510733.1"/>
    <property type="molecule type" value="Genomic_DNA"/>
</dbReference>
<keyword evidence="2" id="KW-0479">Metal-binding</keyword>
<sequence>MDGTETTATFAAEDLPAGGHPDLVAVRDEDAATIRRLAAELAVGHPAQLTAEPDRRFDDAAFLTAVESSARRMSHRLLERLVGFRLAGSSSGGLVLRGLPLDPALPPTPADGSYRGPVSDLFVSSVTQLMVMSVLGGVVAYADEKDGRLIQDVCPVPGAETRQENTGSTLLELHTEDGFHPSKPDFMSLYCLRGDPRDEARTVVGAVARVLPGLSERCRAALREPQFRIRLSSSFTGGGPARWSAPLPVLSGAAVDPEVCLDLHAMAGLTAEGDEALRELAALMTRSLLAVALRPGDLLIVDNRQAVHGRTAFRPGYDGADRWLRRCYAITDLWRSRGTRFPGSRVHRPL</sequence>
<gene>
    <name evidence="7" type="ORF">ITX44_40490</name>
</gene>
<dbReference type="PIRSF" id="PIRSF019543">
    <property type="entry name" value="Clavaminate_syn"/>
    <property type="match status" value="1"/>
</dbReference>
<comment type="caution">
    <text evidence="7">The sequence shown here is derived from an EMBL/GenBank/DDBJ whole genome shotgun (WGS) entry which is preliminary data.</text>
</comment>
<dbReference type="Gene3D" id="3.60.130.10">
    <property type="entry name" value="Clavaminate synthase-like"/>
    <property type="match status" value="1"/>
</dbReference>
<dbReference type="InterPro" id="IPR003819">
    <property type="entry name" value="TauD/TfdA-like"/>
</dbReference>
<reference evidence="7 8" key="1">
    <citation type="submission" date="2021-01" db="EMBL/GenBank/DDBJ databases">
        <title>Streptomyces acididurans sp. nov., isolated from a peat swamp forest soil.</title>
        <authorList>
            <person name="Chantavorakit T."/>
            <person name="Duangmal K."/>
        </authorList>
    </citation>
    <scope>NUCLEOTIDE SEQUENCE [LARGE SCALE GENOMIC DNA]</scope>
    <source>
        <strain evidence="7 8">KK5PA1</strain>
    </source>
</reference>
<dbReference type="Pfam" id="PF02668">
    <property type="entry name" value="TauD"/>
    <property type="match status" value="1"/>
</dbReference>
<comment type="similarity">
    <text evidence="1">Belongs to the clavaminate synthase family.</text>
</comment>
<evidence type="ECO:0000256" key="2">
    <source>
        <dbReference type="ARBA" id="ARBA00022723"/>
    </source>
</evidence>
<dbReference type="InterPro" id="IPR014503">
    <property type="entry name" value="Clavaminate_syn-like"/>
</dbReference>
<dbReference type="SUPFAM" id="SSF51197">
    <property type="entry name" value="Clavaminate synthase-like"/>
    <property type="match status" value="1"/>
</dbReference>
<accession>A0ABS2U531</accession>
<keyword evidence="8" id="KW-1185">Reference proteome</keyword>
<name>A0ABS2U531_9ACTN</name>
<dbReference type="InterPro" id="IPR042098">
    <property type="entry name" value="TauD-like_sf"/>
</dbReference>
<evidence type="ECO:0000313" key="7">
    <source>
        <dbReference type="EMBL" id="MBM9510733.1"/>
    </source>
</evidence>
<dbReference type="GO" id="GO:0051213">
    <property type="term" value="F:dioxygenase activity"/>
    <property type="evidence" value="ECO:0007669"/>
    <property type="project" value="UniProtKB-KW"/>
</dbReference>
<keyword evidence="3" id="KW-0560">Oxidoreductase</keyword>
<feature type="region of interest" description="Disordered" evidence="5">
    <location>
        <begin position="1"/>
        <end position="21"/>
    </location>
</feature>
<organism evidence="7 8">
    <name type="scientific">Actinacidiphila acididurans</name>
    <dbReference type="NCBI Taxonomy" id="2784346"/>
    <lineage>
        <taxon>Bacteria</taxon>
        <taxon>Bacillati</taxon>
        <taxon>Actinomycetota</taxon>
        <taxon>Actinomycetes</taxon>
        <taxon>Kitasatosporales</taxon>
        <taxon>Streptomycetaceae</taxon>
        <taxon>Actinacidiphila</taxon>
    </lineage>
</organism>
<keyword evidence="7" id="KW-0223">Dioxygenase</keyword>
<evidence type="ECO:0000313" key="8">
    <source>
        <dbReference type="Proteomes" id="UP000749040"/>
    </source>
</evidence>
<feature type="domain" description="TauD/TfdA-like" evidence="6">
    <location>
        <begin position="161"/>
        <end position="328"/>
    </location>
</feature>
<proteinExistence type="inferred from homology"/>